<evidence type="ECO:0000313" key="2">
    <source>
        <dbReference type="Proteomes" id="UP000887159"/>
    </source>
</evidence>
<protein>
    <submittedName>
        <fullName evidence="1">Gag-pol</fullName>
    </submittedName>
</protein>
<organism evidence="1 2">
    <name type="scientific">Trichonephila clavipes</name>
    <name type="common">Golden silk orbweaver</name>
    <name type="synonym">Nephila clavipes</name>
    <dbReference type="NCBI Taxonomy" id="2585209"/>
    <lineage>
        <taxon>Eukaryota</taxon>
        <taxon>Metazoa</taxon>
        <taxon>Ecdysozoa</taxon>
        <taxon>Arthropoda</taxon>
        <taxon>Chelicerata</taxon>
        <taxon>Arachnida</taxon>
        <taxon>Araneae</taxon>
        <taxon>Araneomorphae</taxon>
        <taxon>Entelegynae</taxon>
        <taxon>Araneoidea</taxon>
        <taxon>Nephilidae</taxon>
        <taxon>Trichonephila</taxon>
    </lineage>
</organism>
<dbReference type="Gene3D" id="4.10.60.10">
    <property type="entry name" value="Zinc finger, CCHC-type"/>
    <property type="match status" value="1"/>
</dbReference>
<sequence length="131" mass="14930">MAHLQNRRRHSLMCWEYSEPGHLRSNCPRNNKEDRSTKCWGWSGAGHPRNNCPQVNQKDPHRVIVIEPKKVCSHLKGPADVNVHVPLRRPCGENSKYSSRVEKKIGVIDPVVCQVTTPSTSELDPWNDESV</sequence>
<dbReference type="EMBL" id="BMAU01021310">
    <property type="protein sequence ID" value="GFY12135.1"/>
    <property type="molecule type" value="Genomic_DNA"/>
</dbReference>
<dbReference type="AlphaFoldDB" id="A0A8X6SJ26"/>
<gene>
    <name evidence="1" type="primary">NCL1_55845</name>
    <name evidence="1" type="ORF">TNCV_3096891</name>
</gene>
<comment type="caution">
    <text evidence="1">The sequence shown here is derived from an EMBL/GenBank/DDBJ whole genome shotgun (WGS) entry which is preliminary data.</text>
</comment>
<dbReference type="SUPFAM" id="SSF57756">
    <property type="entry name" value="Retrovirus zinc finger-like domains"/>
    <property type="match status" value="1"/>
</dbReference>
<dbReference type="GO" id="GO:0008270">
    <property type="term" value="F:zinc ion binding"/>
    <property type="evidence" value="ECO:0007669"/>
    <property type="project" value="InterPro"/>
</dbReference>
<dbReference type="GO" id="GO:0003676">
    <property type="term" value="F:nucleic acid binding"/>
    <property type="evidence" value="ECO:0007669"/>
    <property type="project" value="InterPro"/>
</dbReference>
<accession>A0A8X6SJ26</accession>
<evidence type="ECO:0000313" key="1">
    <source>
        <dbReference type="EMBL" id="GFY12135.1"/>
    </source>
</evidence>
<dbReference type="InterPro" id="IPR036875">
    <property type="entry name" value="Znf_CCHC_sf"/>
</dbReference>
<dbReference type="Proteomes" id="UP000887159">
    <property type="component" value="Unassembled WGS sequence"/>
</dbReference>
<name>A0A8X6SJ26_TRICX</name>
<reference evidence="1" key="1">
    <citation type="submission" date="2020-08" db="EMBL/GenBank/DDBJ databases">
        <title>Multicomponent nature underlies the extraordinary mechanical properties of spider dragline silk.</title>
        <authorList>
            <person name="Kono N."/>
            <person name="Nakamura H."/>
            <person name="Mori M."/>
            <person name="Yoshida Y."/>
            <person name="Ohtoshi R."/>
            <person name="Malay A.D."/>
            <person name="Moran D.A.P."/>
            <person name="Tomita M."/>
            <person name="Numata K."/>
            <person name="Arakawa K."/>
        </authorList>
    </citation>
    <scope>NUCLEOTIDE SEQUENCE</scope>
</reference>
<keyword evidence="2" id="KW-1185">Reference proteome</keyword>
<proteinExistence type="predicted"/>